<evidence type="ECO:0000259" key="1">
    <source>
        <dbReference type="Pfam" id="PF08242"/>
    </source>
</evidence>
<proteinExistence type="predicted"/>
<dbReference type="GO" id="GO:0032259">
    <property type="term" value="P:methylation"/>
    <property type="evidence" value="ECO:0007669"/>
    <property type="project" value="UniProtKB-KW"/>
</dbReference>
<dbReference type="InterPro" id="IPR013217">
    <property type="entry name" value="Methyltransf_12"/>
</dbReference>
<reference evidence="4" key="3">
    <citation type="submission" date="2023-06" db="EMBL/GenBank/DDBJ databases">
        <title>Pangenomics reveal diversification of enzyme families and niche specialization in globally abundant SAR202 bacteria.</title>
        <authorList>
            <person name="Saw J.H.W."/>
        </authorList>
    </citation>
    <scope>NUCLEOTIDE SEQUENCE [LARGE SCALE GENOMIC DNA]</scope>
    <source>
        <strain evidence="4">JH1073</strain>
    </source>
</reference>
<evidence type="ECO:0000313" key="5">
    <source>
        <dbReference type="Proteomes" id="UP001321249"/>
    </source>
</evidence>
<dbReference type="AlphaFoldDB" id="A0AAJ5ZK91"/>
<keyword evidence="3" id="KW-0808">Transferase</keyword>
<sequence length="294" mass="32959">MITPSIEKIRLEFPMALDEYRAVNRDNWDDRVPIHLDSDEYMVQKFIDDPEHISEVVQFDLDNDELGDLRGKSLLHLQCHIGHDTISWARLGANVTGLDFSEPAIEACRRLVTNSGTPGEFVVAEVFDAPAALDNRQFDVVYTGVGAICWLPDINGWAKIVAQLLKPGGTFYILEGHPMMWSVSQDDHGHQIVLDWPYFESAGPQGYEEDTTYAGEGTLEHKKAFNIPHGLGETIDALLQAGLVLDFVHEHKALPWQAFPMMVKSDAGRGLWKMPDGKEDFLPLAQSIKAHKPE</sequence>
<dbReference type="EMBL" id="CP046147">
    <property type="protein sequence ID" value="WFG39708.1"/>
    <property type="molecule type" value="Genomic_DNA"/>
</dbReference>
<feature type="domain" description="Methyltransferase type 12" evidence="1">
    <location>
        <begin position="75"/>
        <end position="171"/>
    </location>
</feature>
<evidence type="ECO:0000313" key="3">
    <source>
        <dbReference type="EMBL" id="WFG39708.1"/>
    </source>
</evidence>
<gene>
    <name evidence="2" type="ORF">GKO46_00435</name>
    <name evidence="3" type="ORF">GKO48_08785</name>
</gene>
<evidence type="ECO:0000313" key="4">
    <source>
        <dbReference type="Proteomes" id="UP001219901"/>
    </source>
</evidence>
<keyword evidence="4" id="KW-1185">Reference proteome</keyword>
<keyword evidence="3" id="KW-0489">Methyltransferase</keyword>
<dbReference type="InterPro" id="IPR029063">
    <property type="entry name" value="SAM-dependent_MTases_sf"/>
</dbReference>
<dbReference type="CDD" id="cd02440">
    <property type="entry name" value="AdoMet_MTases"/>
    <property type="match status" value="1"/>
</dbReference>
<dbReference type="EMBL" id="WMBE01000001">
    <property type="protein sequence ID" value="MDG0865541.1"/>
    <property type="molecule type" value="Genomic_DNA"/>
</dbReference>
<protein>
    <submittedName>
        <fullName evidence="3">Methyltransferase domain-containing protein</fullName>
    </submittedName>
</protein>
<evidence type="ECO:0000313" key="2">
    <source>
        <dbReference type="EMBL" id="MDG0865541.1"/>
    </source>
</evidence>
<dbReference type="Gene3D" id="3.40.50.150">
    <property type="entry name" value="Vaccinia Virus protein VP39"/>
    <property type="match status" value="1"/>
</dbReference>
<dbReference type="Pfam" id="PF08242">
    <property type="entry name" value="Methyltransf_12"/>
    <property type="match status" value="1"/>
</dbReference>
<dbReference type="SUPFAM" id="SSF53335">
    <property type="entry name" value="S-adenosyl-L-methionine-dependent methyltransferases"/>
    <property type="match status" value="1"/>
</dbReference>
<dbReference type="Proteomes" id="UP001321249">
    <property type="component" value="Unassembled WGS sequence"/>
</dbReference>
<reference evidence="3" key="2">
    <citation type="journal article" date="2023" name="Nat. Commun.">
        <title>Cultivation of marine bacteria of the SAR202 clade.</title>
        <authorList>
            <person name="Lim Y."/>
            <person name="Seo J.H."/>
            <person name="Giovannoni S.J."/>
            <person name="Kang I."/>
            <person name="Cho J.C."/>
        </authorList>
    </citation>
    <scope>NUCLEOTIDE SEQUENCE</scope>
    <source>
        <strain evidence="3">JH1073</strain>
    </source>
</reference>
<organism evidence="3 4">
    <name type="scientific">Candidatus Lucifugimonas marina</name>
    <dbReference type="NCBI Taxonomy" id="3038979"/>
    <lineage>
        <taxon>Bacteria</taxon>
        <taxon>Bacillati</taxon>
        <taxon>Chloroflexota</taxon>
        <taxon>Dehalococcoidia</taxon>
        <taxon>SAR202 cluster</taxon>
        <taxon>Candidatus Lucifugimonadales</taxon>
        <taxon>Candidatus Lucifugimonadaceae</taxon>
        <taxon>Candidatus Lucifugimonas</taxon>
    </lineage>
</organism>
<dbReference type="Proteomes" id="UP001219901">
    <property type="component" value="Chromosome"/>
</dbReference>
<name>A0AAJ5ZK91_9CHLR</name>
<accession>A0AAJ5ZK91</accession>
<reference evidence="4 5" key="1">
    <citation type="submission" date="2019-11" db="EMBL/GenBank/DDBJ databases">
        <authorList>
            <person name="Cho J.-C."/>
        </authorList>
    </citation>
    <scope>NUCLEOTIDE SEQUENCE [LARGE SCALE GENOMIC DNA]</scope>
    <source>
        <strain evidence="3 4">JH1073</strain>
        <strain evidence="2 5">JH702</strain>
    </source>
</reference>
<dbReference type="GO" id="GO:0008168">
    <property type="term" value="F:methyltransferase activity"/>
    <property type="evidence" value="ECO:0007669"/>
    <property type="project" value="UniProtKB-KW"/>
</dbReference>